<organism evidence="1">
    <name type="scientific">marine sediment metagenome</name>
    <dbReference type="NCBI Taxonomy" id="412755"/>
    <lineage>
        <taxon>unclassified sequences</taxon>
        <taxon>metagenomes</taxon>
        <taxon>ecological metagenomes</taxon>
    </lineage>
</organism>
<dbReference type="EMBL" id="LAZR01000734">
    <property type="protein sequence ID" value="KKN59208.1"/>
    <property type="molecule type" value="Genomic_DNA"/>
</dbReference>
<gene>
    <name evidence="1" type="ORF">LCGC14_0544350</name>
</gene>
<protein>
    <submittedName>
        <fullName evidence="1">Uncharacterized protein</fullName>
    </submittedName>
</protein>
<proteinExistence type="predicted"/>
<dbReference type="AlphaFoldDB" id="A0A0F9V026"/>
<evidence type="ECO:0000313" key="1">
    <source>
        <dbReference type="EMBL" id="KKN59208.1"/>
    </source>
</evidence>
<accession>A0A0F9V026</accession>
<comment type="caution">
    <text evidence="1">The sequence shown here is derived from an EMBL/GenBank/DDBJ whole genome shotgun (WGS) entry which is preliminary data.</text>
</comment>
<reference evidence="1" key="1">
    <citation type="journal article" date="2015" name="Nature">
        <title>Complex archaea that bridge the gap between prokaryotes and eukaryotes.</title>
        <authorList>
            <person name="Spang A."/>
            <person name="Saw J.H."/>
            <person name="Jorgensen S.L."/>
            <person name="Zaremba-Niedzwiedzka K."/>
            <person name="Martijn J."/>
            <person name="Lind A.E."/>
            <person name="van Eijk R."/>
            <person name="Schleper C."/>
            <person name="Guy L."/>
            <person name="Ettema T.J."/>
        </authorList>
    </citation>
    <scope>NUCLEOTIDE SEQUENCE</scope>
</reference>
<name>A0A0F9V026_9ZZZZ</name>
<sequence>MSQGNYEAAYCEHLHSYIMEEFHKWRKKNNLPINVTMNGNDLSRIIGPAKLRLYSERPEAEKAGFKIID</sequence>